<proteinExistence type="predicted"/>
<evidence type="ECO:0008006" key="3">
    <source>
        <dbReference type="Google" id="ProtNLM"/>
    </source>
</evidence>
<organism evidence="1 2">
    <name type="scientific">Streptomyces lucensis JCM 4490</name>
    <dbReference type="NCBI Taxonomy" id="1306176"/>
    <lineage>
        <taxon>Bacteria</taxon>
        <taxon>Bacillati</taxon>
        <taxon>Actinomycetota</taxon>
        <taxon>Actinomycetes</taxon>
        <taxon>Kitasatosporales</taxon>
        <taxon>Streptomycetaceae</taxon>
        <taxon>Streptomyces</taxon>
    </lineage>
</organism>
<keyword evidence="2" id="KW-1185">Reference proteome</keyword>
<accession>A0A918MTY4</accession>
<dbReference type="Proteomes" id="UP000620224">
    <property type="component" value="Unassembled WGS sequence"/>
</dbReference>
<dbReference type="Gene3D" id="3.40.50.1820">
    <property type="entry name" value="alpha/beta hydrolase"/>
    <property type="match status" value="1"/>
</dbReference>
<comment type="caution">
    <text evidence="1">The sequence shown here is derived from an EMBL/GenBank/DDBJ whole genome shotgun (WGS) entry which is preliminary data.</text>
</comment>
<gene>
    <name evidence="1" type="ORF">GCM10010503_44310</name>
</gene>
<reference evidence="1 2" key="1">
    <citation type="journal article" date="2014" name="Int. J. Syst. Evol. Microbiol.">
        <title>Complete genome sequence of Corynebacterium casei LMG S-19264T (=DSM 44701T), isolated from a smear-ripened cheese.</title>
        <authorList>
            <consortium name="US DOE Joint Genome Institute (JGI-PGF)"/>
            <person name="Walter F."/>
            <person name="Albersmeier A."/>
            <person name="Kalinowski J."/>
            <person name="Ruckert C."/>
        </authorList>
    </citation>
    <scope>NUCLEOTIDE SEQUENCE [LARGE SCALE GENOMIC DNA]</scope>
    <source>
        <strain evidence="1 2">JCM 4490</strain>
    </source>
</reference>
<dbReference type="SUPFAM" id="SSF53474">
    <property type="entry name" value="alpha/beta-Hydrolases"/>
    <property type="match status" value="1"/>
</dbReference>
<name>A0A918MTY4_9ACTN</name>
<sequence length="408" mass="44557">MSPQSEETAEQQAGEFTLGARVSTAPKATVEVPEADEQWPLPNGFAHVYYGEGHPQGITRPVIMADGFNLGRSDLDWLYQGLNGADGGYPLISELRRRGRDVILLGFEERSASVLDNAQAAVAAIMRANAQQLGDAALTVGGFSMGGLITRYALAQMETQRMDHRARMYFSYDSPHRGGVVPVGIQAFAHFIPVANKFARQMNSPAARQMLWRHYDPETGEIGVAPERREFLEKLAQVGQWPRVPRVLALANGRGDGTGLEIESGDTALGVQRIYPGTTFSTQAQGRDVVVAELKRRFPKAEKTITTSGFPEIDGAPGGTLRSYGILADTLKKLGAEVDLRHEHVCFVPSVSAVSIRDLDQQKDLYADIDDLNPDESDVDDFICSSANTGHTVATEELCTWLLDRLPD</sequence>
<evidence type="ECO:0000313" key="1">
    <source>
        <dbReference type="EMBL" id="GGW62200.1"/>
    </source>
</evidence>
<dbReference type="EMBL" id="BMUE01000009">
    <property type="protein sequence ID" value="GGW62200.1"/>
    <property type="molecule type" value="Genomic_DNA"/>
</dbReference>
<dbReference type="InterPro" id="IPR029058">
    <property type="entry name" value="AB_hydrolase_fold"/>
</dbReference>
<evidence type="ECO:0000313" key="2">
    <source>
        <dbReference type="Proteomes" id="UP000620224"/>
    </source>
</evidence>
<protein>
    <recommendedName>
        <fullName evidence="3">DUF676 domain-containing protein</fullName>
    </recommendedName>
</protein>
<dbReference type="RefSeq" id="WP_190017037.1">
    <property type="nucleotide sequence ID" value="NZ_BMUE01000009.1"/>
</dbReference>
<dbReference type="AlphaFoldDB" id="A0A918MTY4"/>